<reference evidence="1 2" key="1">
    <citation type="submission" date="2020-04" db="EMBL/GenBank/DDBJ databases">
        <authorList>
            <consortium name="Desulfovibrio sp. FSS-1 genome sequencing consortium"/>
            <person name="Shimoshige H."/>
            <person name="Kobayashi H."/>
            <person name="Maekawa T."/>
        </authorList>
    </citation>
    <scope>NUCLEOTIDE SEQUENCE [LARGE SCALE GENOMIC DNA]</scope>
    <source>
        <strain evidence="1 2">SIID29052-01</strain>
    </source>
</reference>
<proteinExistence type="predicted"/>
<comment type="caution">
    <text evidence="1">The sequence shown here is derived from an EMBL/GenBank/DDBJ whole genome shotgun (WGS) entry which is preliminary data.</text>
</comment>
<evidence type="ECO:0000313" key="1">
    <source>
        <dbReference type="EMBL" id="GFK94381.1"/>
    </source>
</evidence>
<evidence type="ECO:0000313" key="2">
    <source>
        <dbReference type="Proteomes" id="UP000494245"/>
    </source>
</evidence>
<organism evidence="1 2">
    <name type="scientific">Fundidesulfovibrio magnetotacticus</name>
    <dbReference type="NCBI Taxonomy" id="2730080"/>
    <lineage>
        <taxon>Bacteria</taxon>
        <taxon>Pseudomonadati</taxon>
        <taxon>Thermodesulfobacteriota</taxon>
        <taxon>Desulfovibrionia</taxon>
        <taxon>Desulfovibrionales</taxon>
        <taxon>Desulfovibrionaceae</taxon>
        <taxon>Fundidesulfovibrio</taxon>
    </lineage>
</organism>
<name>A0A6V8LUX1_9BACT</name>
<reference evidence="1 2" key="2">
    <citation type="submission" date="2020-05" db="EMBL/GenBank/DDBJ databases">
        <title>Draft genome sequence of Desulfovibrio sp. strainFSS-1.</title>
        <authorList>
            <person name="Shimoshige H."/>
            <person name="Kobayashi H."/>
            <person name="Maekawa T."/>
        </authorList>
    </citation>
    <scope>NUCLEOTIDE SEQUENCE [LARGE SCALE GENOMIC DNA]</scope>
    <source>
        <strain evidence="1 2">SIID29052-01</strain>
    </source>
</reference>
<sequence length="83" mass="8580">MRPTNSLPVLSDESGEVVGSIAARPGLVTDLGVISRVDVGGLVAVDGAGVTALLRGAMPWVFEAEARRWGFVNQEALTTAMAV</sequence>
<dbReference type="RefSeq" id="WP_173084396.1">
    <property type="nucleotide sequence ID" value="NZ_BLTE01000009.1"/>
</dbReference>
<protein>
    <submittedName>
        <fullName evidence="1">Uncharacterized protein</fullName>
    </submittedName>
</protein>
<gene>
    <name evidence="1" type="ORF">NNJEOMEG_02225</name>
</gene>
<accession>A0A6V8LUX1</accession>
<dbReference type="AlphaFoldDB" id="A0A6V8LUX1"/>
<dbReference type="Proteomes" id="UP000494245">
    <property type="component" value="Unassembled WGS sequence"/>
</dbReference>
<dbReference type="EMBL" id="BLTE01000009">
    <property type="protein sequence ID" value="GFK94381.1"/>
    <property type="molecule type" value="Genomic_DNA"/>
</dbReference>
<keyword evidence="2" id="KW-1185">Reference proteome</keyword>